<organism evidence="2 3">
    <name type="scientific">Clitoria ternatea</name>
    <name type="common">Butterfly pea</name>
    <dbReference type="NCBI Taxonomy" id="43366"/>
    <lineage>
        <taxon>Eukaryota</taxon>
        <taxon>Viridiplantae</taxon>
        <taxon>Streptophyta</taxon>
        <taxon>Embryophyta</taxon>
        <taxon>Tracheophyta</taxon>
        <taxon>Spermatophyta</taxon>
        <taxon>Magnoliopsida</taxon>
        <taxon>eudicotyledons</taxon>
        <taxon>Gunneridae</taxon>
        <taxon>Pentapetalae</taxon>
        <taxon>rosids</taxon>
        <taxon>fabids</taxon>
        <taxon>Fabales</taxon>
        <taxon>Fabaceae</taxon>
        <taxon>Papilionoideae</taxon>
        <taxon>50 kb inversion clade</taxon>
        <taxon>NPAAA clade</taxon>
        <taxon>indigoferoid/millettioid clade</taxon>
        <taxon>Phaseoleae</taxon>
        <taxon>Clitoria</taxon>
    </lineage>
</organism>
<dbReference type="InterPro" id="IPR011989">
    <property type="entry name" value="ARM-like"/>
</dbReference>
<evidence type="ECO:0000256" key="1">
    <source>
        <dbReference type="ARBA" id="ARBA00023125"/>
    </source>
</evidence>
<dbReference type="PANTHER" id="PTHR13356:SF0">
    <property type="entry name" value="SOSS COMPLEX SUBUNIT B HOMOLOG"/>
    <property type="match status" value="1"/>
</dbReference>
<name>A0AAN9IUK3_CLITE</name>
<sequence length="277" mass="30756">MANEQAQVALILGPDSTHLESLISNLMSSSNDHRSHAESLFNLCKQTHPESLILNLANLLHSSPNPETRTMSAILLRRHLTRHHDSFLWPLLSPPSRSTLHSLLLSSLHKEPLKSIAKKLCDTVSELALNHLVLAGPDPNMKLLKDIVPSADNNIDTKFLVLDKGKTTLEGQHKVCLALVGDDTAAVHVQFWGDECDAFNPSDIILLTNGIFSYHHGNLVLRGGKRGKLEKIGEFTMTYVETPNMSEIHWIPDPTNPKNYIQDSVISPVSRIFPPLE</sequence>
<dbReference type="InterPro" id="IPR051231">
    <property type="entry name" value="SOSS-B"/>
</dbReference>
<dbReference type="GO" id="GO:0003677">
    <property type="term" value="F:DNA binding"/>
    <property type="evidence" value="ECO:0007669"/>
    <property type="project" value="UniProtKB-KW"/>
</dbReference>
<keyword evidence="3" id="KW-1185">Reference proteome</keyword>
<dbReference type="GO" id="GO:0000724">
    <property type="term" value="P:double-strand break repair via homologous recombination"/>
    <property type="evidence" value="ECO:0007669"/>
    <property type="project" value="TreeGrafter"/>
</dbReference>
<comment type="caution">
    <text evidence="2">The sequence shown here is derived from an EMBL/GenBank/DDBJ whole genome shotgun (WGS) entry which is preliminary data.</text>
</comment>
<dbReference type="Proteomes" id="UP001359559">
    <property type="component" value="Unassembled WGS sequence"/>
</dbReference>
<dbReference type="SUPFAM" id="SSF48371">
    <property type="entry name" value="ARM repeat"/>
    <property type="match status" value="1"/>
</dbReference>
<dbReference type="Gene3D" id="2.40.50.140">
    <property type="entry name" value="Nucleic acid-binding proteins"/>
    <property type="match status" value="1"/>
</dbReference>
<dbReference type="PANTHER" id="PTHR13356">
    <property type="entry name" value="OB FOLD NUCLEIC ACID BINDING PROTEIN-RELATED"/>
    <property type="match status" value="1"/>
</dbReference>
<dbReference type="GO" id="GO:0070876">
    <property type="term" value="C:SOSS complex"/>
    <property type="evidence" value="ECO:0007669"/>
    <property type="project" value="TreeGrafter"/>
</dbReference>
<dbReference type="FunFam" id="2.40.50.140:FF:000072">
    <property type="entry name" value="SOSS complex subunit B2"/>
    <property type="match status" value="1"/>
</dbReference>
<dbReference type="SUPFAM" id="SSF50249">
    <property type="entry name" value="Nucleic acid-binding proteins"/>
    <property type="match status" value="1"/>
</dbReference>
<accession>A0AAN9IUK3</accession>
<dbReference type="GO" id="GO:0044818">
    <property type="term" value="P:mitotic G2/M transition checkpoint"/>
    <property type="evidence" value="ECO:0007669"/>
    <property type="project" value="TreeGrafter"/>
</dbReference>
<reference evidence="2 3" key="1">
    <citation type="submission" date="2024-01" db="EMBL/GenBank/DDBJ databases">
        <title>The genomes of 5 underutilized Papilionoideae crops provide insights into root nodulation and disease resistance.</title>
        <authorList>
            <person name="Yuan L."/>
        </authorList>
    </citation>
    <scope>NUCLEOTIDE SEQUENCE [LARGE SCALE GENOMIC DNA]</scope>
    <source>
        <strain evidence="2">LY-2023</strain>
        <tissue evidence="2">Leaf</tissue>
    </source>
</reference>
<dbReference type="Gene3D" id="1.25.10.10">
    <property type="entry name" value="Leucine-rich Repeat Variant"/>
    <property type="match status" value="1"/>
</dbReference>
<keyword evidence="1" id="KW-0238">DNA-binding</keyword>
<dbReference type="GO" id="GO:0005694">
    <property type="term" value="C:chromosome"/>
    <property type="evidence" value="ECO:0007669"/>
    <property type="project" value="UniProtKB-ARBA"/>
</dbReference>
<dbReference type="InterPro" id="IPR016024">
    <property type="entry name" value="ARM-type_fold"/>
</dbReference>
<gene>
    <name evidence="2" type="ORF">RJT34_21624</name>
</gene>
<protein>
    <submittedName>
        <fullName evidence="2">Uncharacterized protein</fullName>
    </submittedName>
</protein>
<evidence type="ECO:0000313" key="3">
    <source>
        <dbReference type="Proteomes" id="UP001359559"/>
    </source>
</evidence>
<evidence type="ECO:0000313" key="2">
    <source>
        <dbReference type="EMBL" id="KAK7286552.1"/>
    </source>
</evidence>
<dbReference type="EMBL" id="JAYKXN010000005">
    <property type="protein sequence ID" value="KAK7286552.1"/>
    <property type="molecule type" value="Genomic_DNA"/>
</dbReference>
<proteinExistence type="predicted"/>
<dbReference type="InterPro" id="IPR012340">
    <property type="entry name" value="NA-bd_OB-fold"/>
</dbReference>
<dbReference type="AlphaFoldDB" id="A0AAN9IUK3"/>
<dbReference type="GO" id="GO:0010212">
    <property type="term" value="P:response to ionizing radiation"/>
    <property type="evidence" value="ECO:0007669"/>
    <property type="project" value="TreeGrafter"/>
</dbReference>